<proteinExistence type="predicted"/>
<dbReference type="InterPro" id="IPR013656">
    <property type="entry name" value="PAS_4"/>
</dbReference>
<dbReference type="Pfam" id="PF13596">
    <property type="entry name" value="PAS_10"/>
    <property type="match status" value="1"/>
</dbReference>
<feature type="domain" description="PAS fold-4" evidence="2">
    <location>
        <begin position="217"/>
        <end position="323"/>
    </location>
</feature>
<reference evidence="4" key="1">
    <citation type="submission" date="2018-04" db="EMBL/GenBank/DDBJ databases">
        <authorList>
            <person name="Cornet L."/>
        </authorList>
    </citation>
    <scope>NUCLEOTIDE SEQUENCE [LARGE SCALE GENOMIC DNA]</scope>
</reference>
<dbReference type="Gene3D" id="3.30.450.20">
    <property type="entry name" value="PAS domain"/>
    <property type="match status" value="2"/>
</dbReference>
<dbReference type="EMBL" id="QBMN01000045">
    <property type="protein sequence ID" value="PZO42542.1"/>
    <property type="molecule type" value="Genomic_DNA"/>
</dbReference>
<evidence type="ECO:0000313" key="4">
    <source>
        <dbReference type="Proteomes" id="UP000249081"/>
    </source>
</evidence>
<dbReference type="InterPro" id="IPR035965">
    <property type="entry name" value="PAS-like_dom_sf"/>
</dbReference>
<keyword evidence="3" id="KW-0808">Transferase</keyword>
<protein>
    <submittedName>
        <fullName evidence="3">Histidine kinase</fullName>
    </submittedName>
</protein>
<sequence>DHQDVLRLQQELETTKSHLQSIIEEQEATNQDLRAANEEILSSNEELQSTNEELQTAKEEIQATNEELSTINDELYSRNADTTRISNDFQNLLGSINIPILMLQGDLSIRRFTPTAAALFNLISTDIGRPLSDINHRLIMSDLESQIVAVISTLNQHSQEVQDQDGRWYDLRIRPYRTLDDRIDGAVLVLVDVDVLKRSTEQLRQARDYAEAIVEMVSDSLLVLDADLRVVSANGQFYDAFKVLPQDTEGCLIFDLGNGQWDIAELRSLLQDLLPRNTQVENFRVEHTFDQIGPKTMRLNARQISTATGSPLILLTILDVSDRPGESLGQSDK</sequence>
<dbReference type="SUPFAM" id="SSF55785">
    <property type="entry name" value="PYP-like sensor domain (PAS domain)"/>
    <property type="match status" value="2"/>
</dbReference>
<feature type="coiled-coil region" evidence="1">
    <location>
        <begin position="5"/>
        <end position="74"/>
    </location>
</feature>
<dbReference type="Proteomes" id="UP000249081">
    <property type="component" value="Unassembled WGS sequence"/>
</dbReference>
<name>A0A2W4WDH6_9CYAN</name>
<dbReference type="AlphaFoldDB" id="A0A2W4WDH6"/>
<dbReference type="PANTHER" id="PTHR24422">
    <property type="entry name" value="CHEMOTAXIS PROTEIN METHYLTRANSFERASE"/>
    <property type="match status" value="1"/>
</dbReference>
<organism evidence="3 4">
    <name type="scientific">Shackletoniella antarctica</name>
    <dbReference type="NCBI Taxonomy" id="268115"/>
    <lineage>
        <taxon>Bacteria</taxon>
        <taxon>Bacillati</taxon>
        <taxon>Cyanobacteriota</taxon>
        <taxon>Cyanophyceae</taxon>
        <taxon>Oculatellales</taxon>
        <taxon>Oculatellaceae</taxon>
        <taxon>Shackletoniella</taxon>
    </lineage>
</organism>
<feature type="non-terminal residue" evidence="3">
    <location>
        <position position="1"/>
    </location>
</feature>
<keyword evidence="3" id="KW-0418">Kinase</keyword>
<dbReference type="InterPro" id="IPR050903">
    <property type="entry name" value="Bact_Chemotaxis_MeTrfase"/>
</dbReference>
<keyword evidence="1" id="KW-0175">Coiled coil</keyword>
<evidence type="ECO:0000256" key="1">
    <source>
        <dbReference type="SAM" id="Coils"/>
    </source>
</evidence>
<accession>A0A2W4WDH6</accession>
<dbReference type="Pfam" id="PF08448">
    <property type="entry name" value="PAS_4"/>
    <property type="match status" value="1"/>
</dbReference>
<evidence type="ECO:0000313" key="3">
    <source>
        <dbReference type="EMBL" id="PZO42542.1"/>
    </source>
</evidence>
<dbReference type="PANTHER" id="PTHR24422:SF27">
    <property type="entry name" value="PROTEIN-GLUTAMATE O-METHYLTRANSFERASE"/>
    <property type="match status" value="1"/>
</dbReference>
<comment type="caution">
    <text evidence="3">The sequence shown here is derived from an EMBL/GenBank/DDBJ whole genome shotgun (WGS) entry which is preliminary data.</text>
</comment>
<gene>
    <name evidence="3" type="ORF">DCF17_08310</name>
</gene>
<reference evidence="3 4" key="2">
    <citation type="submission" date="2018-06" db="EMBL/GenBank/DDBJ databases">
        <title>Metagenomic assembly of (sub)arctic Cyanobacteria and their associated microbiome from non-axenic cultures.</title>
        <authorList>
            <person name="Baurain D."/>
        </authorList>
    </citation>
    <scope>NUCLEOTIDE SEQUENCE [LARGE SCALE GENOMIC DNA]</scope>
    <source>
        <strain evidence="3">ULC041bin1</strain>
    </source>
</reference>
<evidence type="ECO:0000259" key="2">
    <source>
        <dbReference type="Pfam" id="PF08448"/>
    </source>
</evidence>
<dbReference type="GO" id="GO:0016301">
    <property type="term" value="F:kinase activity"/>
    <property type="evidence" value="ECO:0007669"/>
    <property type="project" value="UniProtKB-KW"/>
</dbReference>